<dbReference type="Proteomes" id="UP001224433">
    <property type="component" value="Chromosome"/>
</dbReference>
<dbReference type="SUPFAM" id="SSF51182">
    <property type="entry name" value="RmlC-like cupins"/>
    <property type="match status" value="1"/>
</dbReference>
<name>A0ABY9JKI1_9ACTN</name>
<sequence>MDEDRLYGSLMDIVAGSPGGTFPATGIAGLLHEAFSHRASLLRQIFSWEAGRYGEVERRSHETPTHFKWNLADLTAGAGNPIRVWLHQYRPPEELRVRYAQVPHNHRYPFVSVVLNGGYRNDSYRSLRGLELPTGPPEPVDSRTLRPGDTIVMHPLEVHRLAEIRKETLTLLVQGAPATDRSFSYRESTSSWLTHRDLRAQYRTLQQIEAGTAG</sequence>
<protein>
    <submittedName>
        <fullName evidence="1">Uncharacterized protein</fullName>
    </submittedName>
</protein>
<dbReference type="EMBL" id="CP120983">
    <property type="protein sequence ID" value="WLQ68212.1"/>
    <property type="molecule type" value="Genomic_DNA"/>
</dbReference>
<proteinExistence type="predicted"/>
<evidence type="ECO:0000313" key="1">
    <source>
        <dbReference type="EMBL" id="WLQ68212.1"/>
    </source>
</evidence>
<dbReference type="RefSeq" id="WP_306104867.1">
    <property type="nucleotide sequence ID" value="NZ_CP120983.1"/>
</dbReference>
<accession>A0ABY9JKI1</accession>
<gene>
    <name evidence="1" type="ORF">P8A20_33685</name>
</gene>
<reference evidence="1 2" key="1">
    <citation type="submission" date="2023-03" db="EMBL/GenBank/DDBJ databases">
        <title>Isolation and description of six Streptomyces strains from soil environments, able to metabolize different microbial glucans.</title>
        <authorList>
            <person name="Widen T."/>
            <person name="Larsbrink J."/>
        </authorList>
    </citation>
    <scope>NUCLEOTIDE SEQUENCE [LARGE SCALE GENOMIC DNA]</scope>
    <source>
        <strain evidence="1 2">Alt3</strain>
    </source>
</reference>
<organism evidence="1 2">
    <name type="scientific">Streptomyces glycanivorans</name>
    <dbReference type="NCBI Taxonomy" id="3033808"/>
    <lineage>
        <taxon>Bacteria</taxon>
        <taxon>Bacillati</taxon>
        <taxon>Actinomycetota</taxon>
        <taxon>Actinomycetes</taxon>
        <taxon>Kitasatosporales</taxon>
        <taxon>Streptomycetaceae</taxon>
        <taxon>Streptomyces</taxon>
    </lineage>
</organism>
<keyword evidence="2" id="KW-1185">Reference proteome</keyword>
<evidence type="ECO:0000313" key="2">
    <source>
        <dbReference type="Proteomes" id="UP001224433"/>
    </source>
</evidence>
<dbReference type="InterPro" id="IPR011051">
    <property type="entry name" value="RmlC_Cupin_sf"/>
</dbReference>